<evidence type="ECO:0000313" key="2">
    <source>
        <dbReference type="EMBL" id="CRL63097.1"/>
    </source>
</evidence>
<evidence type="ECO:0000256" key="1">
    <source>
        <dbReference type="SAM" id="MobiDB-lite"/>
    </source>
</evidence>
<gene>
    <name evidence="2" type="ORF">BN1804_02332</name>
</gene>
<sequence length="85" mass="9986">MNIKLPINPIRMPDVLKKTGLSRSTIRTLEKKGDFPKRMYLSVRCVAWEAEEVDEWLKKRSQSRETPKCYTERKRNEAGQFVSNA</sequence>
<dbReference type="Proteomes" id="UP000183920">
    <property type="component" value="Unassembled WGS sequence"/>
</dbReference>
<dbReference type="AlphaFoldDB" id="A0A0G4QAZ7"/>
<reference evidence="3" key="1">
    <citation type="submission" date="2015-06" db="EMBL/GenBank/DDBJ databases">
        <authorList>
            <person name="Urmite Genomes"/>
        </authorList>
    </citation>
    <scope>NUCLEOTIDE SEQUENCE [LARGE SCALE GENOMIC DNA]</scope>
    <source>
        <strain evidence="3">CSUR P1867</strain>
    </source>
</reference>
<dbReference type="Gene3D" id="1.10.238.160">
    <property type="match status" value="1"/>
</dbReference>
<dbReference type="PANTHER" id="PTHR36154">
    <property type="entry name" value="DNA-BINDING TRANSCRIPTIONAL ACTIVATOR ALPA"/>
    <property type="match status" value="1"/>
</dbReference>
<feature type="region of interest" description="Disordered" evidence="1">
    <location>
        <begin position="61"/>
        <end position="85"/>
    </location>
</feature>
<proteinExistence type="predicted"/>
<dbReference type="RefSeq" id="WP_072064166.1">
    <property type="nucleotide sequence ID" value="NZ_CVRY01000004.1"/>
</dbReference>
<dbReference type="Pfam" id="PF05930">
    <property type="entry name" value="Phage_AlpA"/>
    <property type="match status" value="1"/>
</dbReference>
<organism evidence="2 3">
    <name type="scientific">Proteus penneri</name>
    <dbReference type="NCBI Taxonomy" id="102862"/>
    <lineage>
        <taxon>Bacteria</taxon>
        <taxon>Pseudomonadati</taxon>
        <taxon>Pseudomonadota</taxon>
        <taxon>Gammaproteobacteria</taxon>
        <taxon>Enterobacterales</taxon>
        <taxon>Morganellaceae</taxon>
        <taxon>Proteus</taxon>
    </lineage>
</organism>
<evidence type="ECO:0000313" key="3">
    <source>
        <dbReference type="Proteomes" id="UP000183920"/>
    </source>
</evidence>
<protein>
    <submittedName>
        <fullName evidence="2">Prophage CP4-57 regulatory protein (AlpA)</fullName>
    </submittedName>
</protein>
<dbReference type="InterPro" id="IPR052931">
    <property type="entry name" value="Prophage_regulatory_activator"/>
</dbReference>
<dbReference type="InterPro" id="IPR010260">
    <property type="entry name" value="AlpA"/>
</dbReference>
<accession>A0A0G4QAZ7</accession>
<name>A0A0G4QAZ7_9GAMM</name>
<feature type="compositionally biased region" description="Basic and acidic residues" evidence="1">
    <location>
        <begin position="61"/>
        <end position="77"/>
    </location>
</feature>
<dbReference type="EMBL" id="CVRY01000004">
    <property type="protein sequence ID" value="CRL63097.1"/>
    <property type="molecule type" value="Genomic_DNA"/>
</dbReference>
<dbReference type="PANTHER" id="PTHR36154:SF1">
    <property type="entry name" value="DNA-BINDING TRANSCRIPTIONAL ACTIVATOR ALPA"/>
    <property type="match status" value="1"/>
</dbReference>